<dbReference type="PANTHER" id="PTHR30294">
    <property type="entry name" value="MEMBRANE COMPONENT OF ABC TRANSPORTER YHHJ-RELATED"/>
    <property type="match status" value="1"/>
</dbReference>
<evidence type="ECO:0000256" key="5">
    <source>
        <dbReference type="ARBA" id="ARBA00023136"/>
    </source>
</evidence>
<protein>
    <submittedName>
        <fullName evidence="8">Gliding motility protein GldF</fullName>
    </submittedName>
</protein>
<evidence type="ECO:0000256" key="2">
    <source>
        <dbReference type="ARBA" id="ARBA00022475"/>
    </source>
</evidence>
<dbReference type="EMBL" id="JMCC02000014">
    <property type="protein sequence ID" value="KIG18141.1"/>
    <property type="molecule type" value="Genomic_DNA"/>
</dbReference>
<dbReference type="Pfam" id="PF12679">
    <property type="entry name" value="ABC2_membrane_2"/>
    <property type="match status" value="1"/>
</dbReference>
<feature type="transmembrane region" description="Helical" evidence="6">
    <location>
        <begin position="236"/>
        <end position="255"/>
    </location>
</feature>
<evidence type="ECO:0000256" key="3">
    <source>
        <dbReference type="ARBA" id="ARBA00022692"/>
    </source>
</evidence>
<keyword evidence="3 6" id="KW-0812">Transmembrane</keyword>
<organism evidence="8 9">
    <name type="scientific">Enhygromyxa salina</name>
    <dbReference type="NCBI Taxonomy" id="215803"/>
    <lineage>
        <taxon>Bacteria</taxon>
        <taxon>Pseudomonadati</taxon>
        <taxon>Myxococcota</taxon>
        <taxon>Polyangia</taxon>
        <taxon>Nannocystales</taxon>
        <taxon>Nannocystaceae</taxon>
        <taxon>Enhygromyxa</taxon>
    </lineage>
</organism>
<feature type="transmembrane region" description="Helical" evidence="6">
    <location>
        <begin position="65"/>
        <end position="87"/>
    </location>
</feature>
<sequence length="745" mass="80526">MNALLQQVGHWLRGTLAITGRELLSLFVTPLAYLVGTLFLLNQGWNFSVLLSVLNQPLAARGPVMQFFFGGSIFIFWLPVVFICSAVSMRLIAEERRQGTLEALLTAPLQPSQVVIGKYLGALGFYVALWLPTGSFYLLLRGASGPTMAPDLGPILSGYLGTFLVGASFLAVGLVFSAFARSQLAAAIGTFVSCTIVLLAGLLTDQVDVFLAKILSWTSLLGMMQELAQGIVDGRWVWLHLAVVIAAISVAITAINPRRDWQSVVQSALVCVAAGHLAVFAGRHAERDDWTAGQVYTLSDRAKDVLDQLVGPVDVVIVVPATIGNGRPNPVRGELREVLTRMGGAAKQGVLRVSTVDPDVDRQEAERLIEDFGLSGRELPEGVVLIRAGQGSGLRRAHLLPNELVTYATGPEVQANGPRVKSFRGEEALLGKFLEVSDPLSIAVCYTQGHGEPAFDDLEPFNGYAHLRDLLRDANLETKLADLGDDAALAECDVLLIAGPTGVFAADEVAAIRRFAARGKDLLILAGAKYVPGKPMLADHGLEPLTAEYGIHFGDRLVVDPHEVPGGTSKVGFTVVEGWADHAAVRSLVLQPVALFEVRELWVDGDAVALASCSEQGWAESGLLEFQLSGKLDPSDDGDRRGPIPVAAAGVRGDSRLVVVASDHFALNAWLREDVAYSHNRDLILNLIGWLTQREVLMGIRPRDREHVKLVLLPEQLQRMTWMCLFGLPGFAIGLGLLVLWRRRQ</sequence>
<reference evidence="8 9" key="1">
    <citation type="submission" date="2014-12" db="EMBL/GenBank/DDBJ databases">
        <title>Genome assembly of Enhygromyxa salina DSM 15201.</title>
        <authorList>
            <person name="Sharma G."/>
            <person name="Subramanian S."/>
        </authorList>
    </citation>
    <scope>NUCLEOTIDE SEQUENCE [LARGE SCALE GENOMIC DNA]</scope>
    <source>
        <strain evidence="8 9">DSM 15201</strain>
    </source>
</reference>
<name>A0A0C2D4M5_9BACT</name>
<feature type="transmembrane region" description="Helical" evidence="6">
    <location>
        <begin position="184"/>
        <end position="203"/>
    </location>
</feature>
<dbReference type="AlphaFoldDB" id="A0A0C2D4M5"/>
<feature type="domain" description="ABC-type uncharacterised transport system" evidence="7">
    <location>
        <begin position="444"/>
        <end position="648"/>
    </location>
</feature>
<accession>A0A0C2D4M5</accession>
<keyword evidence="4 6" id="KW-1133">Transmembrane helix</keyword>
<feature type="transmembrane region" description="Helical" evidence="6">
    <location>
        <begin position="159"/>
        <end position="179"/>
    </location>
</feature>
<dbReference type="InterPro" id="IPR029062">
    <property type="entry name" value="Class_I_gatase-like"/>
</dbReference>
<evidence type="ECO:0000256" key="1">
    <source>
        <dbReference type="ARBA" id="ARBA00004651"/>
    </source>
</evidence>
<dbReference type="GO" id="GO:0005886">
    <property type="term" value="C:plasma membrane"/>
    <property type="evidence" value="ECO:0007669"/>
    <property type="project" value="UniProtKB-SubCell"/>
</dbReference>
<feature type="transmembrane region" description="Helical" evidence="6">
    <location>
        <begin position="720"/>
        <end position="741"/>
    </location>
</feature>
<evidence type="ECO:0000313" key="8">
    <source>
        <dbReference type="EMBL" id="KIG18141.1"/>
    </source>
</evidence>
<dbReference type="SUPFAM" id="SSF52317">
    <property type="entry name" value="Class I glutamine amidotransferase-like"/>
    <property type="match status" value="1"/>
</dbReference>
<gene>
    <name evidence="8" type="ORF">DB30_01645</name>
</gene>
<dbReference type="InterPro" id="IPR051449">
    <property type="entry name" value="ABC-2_transporter_component"/>
</dbReference>
<dbReference type="Pfam" id="PF09822">
    <property type="entry name" value="ABC_transp_aux"/>
    <property type="match status" value="1"/>
</dbReference>
<evidence type="ECO:0000259" key="7">
    <source>
        <dbReference type="Pfam" id="PF09822"/>
    </source>
</evidence>
<feature type="transmembrane region" description="Helical" evidence="6">
    <location>
        <begin position="23"/>
        <end position="45"/>
    </location>
</feature>
<feature type="transmembrane region" description="Helical" evidence="6">
    <location>
        <begin position="119"/>
        <end position="139"/>
    </location>
</feature>
<evidence type="ECO:0000256" key="6">
    <source>
        <dbReference type="SAM" id="Phobius"/>
    </source>
</evidence>
<dbReference type="GO" id="GO:0140359">
    <property type="term" value="F:ABC-type transporter activity"/>
    <property type="evidence" value="ECO:0007669"/>
    <property type="project" value="InterPro"/>
</dbReference>
<dbReference type="RefSeq" id="WP_052547218.1">
    <property type="nucleotide sequence ID" value="NZ_JMCC02000014.1"/>
</dbReference>
<dbReference type="Proteomes" id="UP000031599">
    <property type="component" value="Unassembled WGS sequence"/>
</dbReference>
<proteinExistence type="predicted"/>
<keyword evidence="5 6" id="KW-0472">Membrane</keyword>
<evidence type="ECO:0000256" key="4">
    <source>
        <dbReference type="ARBA" id="ARBA00022989"/>
    </source>
</evidence>
<comment type="subcellular location">
    <subcellularLocation>
        <location evidence="1">Cell membrane</location>
        <topology evidence="1">Multi-pass membrane protein</topology>
    </subcellularLocation>
</comment>
<dbReference type="PANTHER" id="PTHR30294:SF29">
    <property type="entry name" value="MULTIDRUG ABC TRANSPORTER PERMEASE YBHS-RELATED"/>
    <property type="match status" value="1"/>
</dbReference>
<comment type="caution">
    <text evidence="8">The sequence shown here is derived from an EMBL/GenBank/DDBJ whole genome shotgun (WGS) entry which is preliminary data.</text>
</comment>
<evidence type="ECO:0000313" key="9">
    <source>
        <dbReference type="Proteomes" id="UP000031599"/>
    </source>
</evidence>
<keyword evidence="2" id="KW-1003">Cell membrane</keyword>
<dbReference type="InterPro" id="IPR019196">
    <property type="entry name" value="ABC_transp_unknown"/>
</dbReference>